<dbReference type="InterPro" id="IPR008984">
    <property type="entry name" value="SMAD_FHA_dom_sf"/>
</dbReference>
<dbReference type="STRING" id="1664694.A0A0N1NY60"/>
<dbReference type="Pfam" id="PF17123">
    <property type="entry name" value="zf-RING_11"/>
    <property type="match status" value="1"/>
</dbReference>
<dbReference type="InterPro" id="IPR000253">
    <property type="entry name" value="FHA_dom"/>
</dbReference>
<dbReference type="SUPFAM" id="SSF49879">
    <property type="entry name" value="SMAD/FHA domain"/>
    <property type="match status" value="1"/>
</dbReference>
<dbReference type="InterPro" id="IPR001841">
    <property type="entry name" value="Znf_RING"/>
</dbReference>
<name>A0A0N1NY60_9EURO</name>
<feature type="compositionally biased region" description="Basic and acidic residues" evidence="7">
    <location>
        <begin position="131"/>
        <end position="140"/>
    </location>
</feature>
<feature type="compositionally biased region" description="Polar residues" evidence="7">
    <location>
        <begin position="45"/>
        <end position="70"/>
    </location>
</feature>
<sequence>MLSPAVSAPVAEGVNLHSSSSRRRALSYLRHLSHSSQIRPGSGSGSPTGADSPRQATSPRSYFHRSTSYPEPSRVHHSRQRSNTRPNDREAVDHLVNEATSRLNNPIADLRSVSPAAGETTNTDNEAAPEEQSHSDDMARNRRNSSDGVAASLTTPNTRPRSQRATTSTTTGSAADPSADTPATKATTLPAIRFFPHLEARGNGRPPLSFTPISRTLPNGNATIRVGRYSEREGVPNPNPTGPSDAPVGFKSKVVSRKHCEFNCTDGQWHIKDVASSSGTFLNHVRLSPPNTESKLFPVKDGDIVQLGIDFRGGEEQIFRCVKIRIECNRSWQKKPNNFNKQRHAQLQMIAKDQPAADAKSDECSICLGKIAPCQSLFYAPCAHTWHYKCIRPMIESRASTYPQFQCPNCRAYWDLNADVDVEMEVDDEDADADSASGDVTMDLPAAITVTPATGAEPQNAEAGSTPSLLSRRQATNPGSPEIDSVNRGSIDVPPRNSSNGASLDGARTQTPDGERLMDGDGPLTPRNDIGPFVLDGSAGRASGRRMLVPALPEVLDRASATT</sequence>
<feature type="region of interest" description="Disordered" evidence="7">
    <location>
        <begin position="1"/>
        <end position="221"/>
    </location>
</feature>
<accession>A0A0N1NY60</accession>
<dbReference type="Gene3D" id="3.30.40.10">
    <property type="entry name" value="Zinc/RING finger domain, C3HC4 (zinc finger)"/>
    <property type="match status" value="1"/>
</dbReference>
<feature type="compositionally biased region" description="Polar residues" evidence="7">
    <location>
        <begin position="462"/>
        <end position="479"/>
    </location>
</feature>
<protein>
    <submittedName>
        <fullName evidence="10">E3 ubiquitin-protein ligase DMA2</fullName>
    </submittedName>
</protein>
<evidence type="ECO:0000259" key="8">
    <source>
        <dbReference type="PROSITE" id="PS50006"/>
    </source>
</evidence>
<dbReference type="EMBL" id="LFJN01000039">
    <property type="protein sequence ID" value="KPI35502.1"/>
    <property type="molecule type" value="Genomic_DNA"/>
</dbReference>
<feature type="compositionally biased region" description="Polar residues" evidence="7">
    <location>
        <begin position="211"/>
        <end position="221"/>
    </location>
</feature>
<keyword evidence="3 6" id="KW-0863">Zinc-finger</keyword>
<dbReference type="SUPFAM" id="SSF57850">
    <property type="entry name" value="RING/U-box"/>
    <property type="match status" value="1"/>
</dbReference>
<dbReference type="OrthoDB" id="687730at2759"/>
<evidence type="ECO:0000256" key="3">
    <source>
        <dbReference type="ARBA" id="ARBA00022771"/>
    </source>
</evidence>
<evidence type="ECO:0000256" key="5">
    <source>
        <dbReference type="ARBA" id="ARBA00022833"/>
    </source>
</evidence>
<evidence type="ECO:0000313" key="10">
    <source>
        <dbReference type="EMBL" id="KPI35502.1"/>
    </source>
</evidence>
<feature type="region of interest" description="Disordered" evidence="7">
    <location>
        <begin position="451"/>
        <end position="540"/>
    </location>
</feature>
<keyword evidence="1" id="KW-0808">Transferase</keyword>
<dbReference type="PANTHER" id="PTHR15067:SF7">
    <property type="entry name" value="E3 UBIQUITIN-PROTEIN LIGASE DMA1-RELATED"/>
    <property type="match status" value="1"/>
</dbReference>
<evidence type="ECO:0000256" key="7">
    <source>
        <dbReference type="SAM" id="MobiDB-lite"/>
    </source>
</evidence>
<evidence type="ECO:0000256" key="4">
    <source>
        <dbReference type="ARBA" id="ARBA00022786"/>
    </source>
</evidence>
<dbReference type="GO" id="GO:0061630">
    <property type="term" value="F:ubiquitin protein ligase activity"/>
    <property type="evidence" value="ECO:0007669"/>
    <property type="project" value="TreeGrafter"/>
</dbReference>
<dbReference type="GO" id="GO:0016567">
    <property type="term" value="P:protein ubiquitination"/>
    <property type="evidence" value="ECO:0007669"/>
    <property type="project" value="TreeGrafter"/>
</dbReference>
<dbReference type="VEuPathDB" id="FungiDB:AB675_10971"/>
<feature type="domain" description="FHA" evidence="8">
    <location>
        <begin position="224"/>
        <end position="287"/>
    </location>
</feature>
<feature type="compositionally biased region" description="Low complexity" evidence="7">
    <location>
        <begin position="26"/>
        <end position="36"/>
    </location>
</feature>
<dbReference type="PROSITE" id="PS50089">
    <property type="entry name" value="ZF_RING_2"/>
    <property type="match status" value="1"/>
</dbReference>
<dbReference type="GeneID" id="28731658"/>
<dbReference type="FunFam" id="2.60.200.20:FF:000030">
    <property type="entry name" value="FHA domain-containing protein"/>
    <property type="match status" value="1"/>
</dbReference>
<comment type="caution">
    <text evidence="10">The sequence shown here is derived from an EMBL/GenBank/DDBJ whole genome shotgun (WGS) entry which is preliminary data.</text>
</comment>
<dbReference type="InterPro" id="IPR013083">
    <property type="entry name" value="Znf_RING/FYVE/PHD"/>
</dbReference>
<keyword evidence="5" id="KW-0862">Zinc</keyword>
<feature type="domain" description="RING-type" evidence="9">
    <location>
        <begin position="364"/>
        <end position="411"/>
    </location>
</feature>
<feature type="compositionally biased region" description="Low complexity" evidence="7">
    <location>
        <begin position="158"/>
        <end position="181"/>
    </location>
</feature>
<evidence type="ECO:0000313" key="11">
    <source>
        <dbReference type="Proteomes" id="UP000038010"/>
    </source>
</evidence>
<keyword evidence="4" id="KW-0833">Ubl conjugation pathway</keyword>
<dbReference type="PANTHER" id="PTHR15067">
    <property type="entry name" value="E3 UBIQUITIN-PROTEIN LIGASE RNF8"/>
    <property type="match status" value="1"/>
</dbReference>
<keyword evidence="11" id="KW-1185">Reference proteome</keyword>
<dbReference type="GO" id="GO:0008270">
    <property type="term" value="F:zinc ion binding"/>
    <property type="evidence" value="ECO:0007669"/>
    <property type="project" value="UniProtKB-KW"/>
</dbReference>
<dbReference type="GO" id="GO:0032153">
    <property type="term" value="C:cell division site"/>
    <property type="evidence" value="ECO:0007669"/>
    <property type="project" value="TreeGrafter"/>
</dbReference>
<feature type="compositionally biased region" description="Polar residues" evidence="7">
    <location>
        <begin position="496"/>
        <end position="512"/>
    </location>
</feature>
<organism evidence="10 11">
    <name type="scientific">Cyphellophora attinorum</name>
    <dbReference type="NCBI Taxonomy" id="1664694"/>
    <lineage>
        <taxon>Eukaryota</taxon>
        <taxon>Fungi</taxon>
        <taxon>Dikarya</taxon>
        <taxon>Ascomycota</taxon>
        <taxon>Pezizomycotina</taxon>
        <taxon>Eurotiomycetes</taxon>
        <taxon>Chaetothyriomycetidae</taxon>
        <taxon>Chaetothyriales</taxon>
        <taxon>Cyphellophoraceae</taxon>
        <taxon>Cyphellophora</taxon>
    </lineage>
</organism>
<dbReference type="GO" id="GO:0000151">
    <property type="term" value="C:ubiquitin ligase complex"/>
    <property type="evidence" value="ECO:0007669"/>
    <property type="project" value="TreeGrafter"/>
</dbReference>
<proteinExistence type="predicted"/>
<dbReference type="GO" id="GO:0006511">
    <property type="term" value="P:ubiquitin-dependent protein catabolic process"/>
    <property type="evidence" value="ECO:0007669"/>
    <property type="project" value="TreeGrafter"/>
</dbReference>
<dbReference type="Pfam" id="PF00498">
    <property type="entry name" value="FHA"/>
    <property type="match status" value="1"/>
</dbReference>
<feature type="compositionally biased region" description="Basic and acidic residues" evidence="7">
    <location>
        <begin position="86"/>
        <end position="96"/>
    </location>
</feature>
<dbReference type="Gene3D" id="2.60.200.20">
    <property type="match status" value="1"/>
</dbReference>
<keyword evidence="2" id="KW-0479">Metal-binding</keyword>
<evidence type="ECO:0000259" key="9">
    <source>
        <dbReference type="PROSITE" id="PS50089"/>
    </source>
</evidence>
<dbReference type="PROSITE" id="PS50006">
    <property type="entry name" value="FHA_DOMAIN"/>
    <property type="match status" value="1"/>
</dbReference>
<gene>
    <name evidence="10" type="ORF">AB675_10971</name>
</gene>
<evidence type="ECO:0000256" key="1">
    <source>
        <dbReference type="ARBA" id="ARBA00022679"/>
    </source>
</evidence>
<evidence type="ECO:0000256" key="2">
    <source>
        <dbReference type="ARBA" id="ARBA00022723"/>
    </source>
</evidence>
<dbReference type="GO" id="GO:0005829">
    <property type="term" value="C:cytosol"/>
    <property type="evidence" value="ECO:0007669"/>
    <property type="project" value="TreeGrafter"/>
</dbReference>
<dbReference type="SMART" id="SM00240">
    <property type="entry name" value="FHA"/>
    <property type="match status" value="1"/>
</dbReference>
<dbReference type="Proteomes" id="UP000038010">
    <property type="component" value="Unassembled WGS sequence"/>
</dbReference>
<evidence type="ECO:0000256" key="6">
    <source>
        <dbReference type="PROSITE-ProRule" id="PRU00175"/>
    </source>
</evidence>
<dbReference type="AlphaFoldDB" id="A0A0N1NY60"/>
<reference evidence="10 11" key="1">
    <citation type="submission" date="2015-06" db="EMBL/GenBank/DDBJ databases">
        <title>Draft genome of the ant-associated black yeast Phialophora attae CBS 131958.</title>
        <authorList>
            <person name="Moreno L.F."/>
            <person name="Stielow B.J."/>
            <person name="de Hoog S."/>
            <person name="Vicente V.A."/>
            <person name="Weiss V.A."/>
            <person name="de Vries M."/>
            <person name="Cruz L.M."/>
            <person name="Souza E.M."/>
        </authorList>
    </citation>
    <scope>NUCLEOTIDE SEQUENCE [LARGE SCALE GENOMIC DNA]</scope>
    <source>
        <strain evidence="10 11">CBS 131958</strain>
    </source>
</reference>
<dbReference type="RefSeq" id="XP_017995465.1">
    <property type="nucleotide sequence ID" value="XM_018139778.1"/>
</dbReference>